<evidence type="ECO:0000256" key="1">
    <source>
        <dbReference type="SAM" id="Phobius"/>
    </source>
</evidence>
<evidence type="ECO:0000313" key="3">
    <source>
        <dbReference type="Proteomes" id="UP000297951"/>
    </source>
</evidence>
<feature type="transmembrane region" description="Helical" evidence="1">
    <location>
        <begin position="73"/>
        <end position="95"/>
    </location>
</feature>
<keyword evidence="1" id="KW-0812">Transmembrane</keyword>
<organism evidence="2 3">
    <name type="scientific">Rothia nasimurium</name>
    <dbReference type="NCBI Taxonomy" id="85336"/>
    <lineage>
        <taxon>Bacteria</taxon>
        <taxon>Bacillati</taxon>
        <taxon>Actinomycetota</taxon>
        <taxon>Actinomycetes</taxon>
        <taxon>Micrococcales</taxon>
        <taxon>Micrococcaceae</taxon>
        <taxon>Rothia</taxon>
    </lineage>
</organism>
<protein>
    <submittedName>
        <fullName evidence="2">Uncharacterized protein</fullName>
    </submittedName>
</protein>
<evidence type="ECO:0000313" key="2">
    <source>
        <dbReference type="EMBL" id="TFU22896.1"/>
    </source>
</evidence>
<feature type="transmembrane region" description="Helical" evidence="1">
    <location>
        <begin position="47"/>
        <end position="67"/>
    </location>
</feature>
<dbReference type="RefSeq" id="WP_135011926.1">
    <property type="nucleotide sequence ID" value="NZ_JADGLK010000012.1"/>
</dbReference>
<accession>A0A4Y9F4G7</accession>
<proteinExistence type="predicted"/>
<keyword evidence="1" id="KW-1133">Transmembrane helix</keyword>
<reference evidence="2 3" key="1">
    <citation type="submission" date="2019-03" db="EMBL/GenBank/DDBJ databases">
        <title>Diversity of the mouse oral microbiome.</title>
        <authorList>
            <person name="Joseph S."/>
            <person name="Aduse-Opoku J."/>
            <person name="Curtis M."/>
            <person name="Wade W."/>
            <person name="Hashim A."/>
        </authorList>
    </citation>
    <scope>NUCLEOTIDE SEQUENCE [LARGE SCALE GENOMIC DNA]</scope>
    <source>
        <strain evidence="3">irhom_31</strain>
    </source>
</reference>
<dbReference type="Proteomes" id="UP000297951">
    <property type="component" value="Unassembled WGS sequence"/>
</dbReference>
<gene>
    <name evidence="2" type="ORF">E4U03_04580</name>
</gene>
<name>A0A4Y9F4G7_9MICC</name>
<dbReference type="EMBL" id="SPQC01000012">
    <property type="protein sequence ID" value="TFU22896.1"/>
    <property type="molecule type" value="Genomic_DNA"/>
</dbReference>
<dbReference type="AlphaFoldDB" id="A0A4Y9F4G7"/>
<comment type="caution">
    <text evidence="2">The sequence shown here is derived from an EMBL/GenBank/DDBJ whole genome shotgun (WGS) entry which is preliminary data.</text>
</comment>
<sequence>MAGPTFSRDVKPVVSVDERTPQAPAPVVEANDAVAELITARARRWVYALYALGSVILGAIQVGYSAGGFSHPVWLTIATAVWVFLGGSQGLLALLKTPPE</sequence>
<keyword evidence="1" id="KW-0472">Membrane</keyword>